<protein>
    <recommendedName>
        <fullName evidence="7">CobW C-terminal domain-containing protein</fullName>
    </recommendedName>
</protein>
<keyword evidence="3" id="KW-0143">Chaperone</keyword>
<evidence type="ECO:0000313" key="8">
    <source>
        <dbReference type="EMBL" id="KKL24747.1"/>
    </source>
</evidence>
<organism evidence="8">
    <name type="scientific">marine sediment metagenome</name>
    <dbReference type="NCBI Taxonomy" id="412755"/>
    <lineage>
        <taxon>unclassified sequences</taxon>
        <taxon>metagenomes</taxon>
        <taxon>ecological metagenomes</taxon>
    </lineage>
</organism>
<dbReference type="InterPro" id="IPR036627">
    <property type="entry name" value="CobW-likC_sf"/>
</dbReference>
<evidence type="ECO:0000256" key="5">
    <source>
        <dbReference type="ARBA" id="ARBA00049117"/>
    </source>
</evidence>
<dbReference type="SUPFAM" id="SSF52540">
    <property type="entry name" value="P-loop containing nucleoside triphosphate hydrolases"/>
    <property type="match status" value="1"/>
</dbReference>
<dbReference type="CDD" id="cd03112">
    <property type="entry name" value="CobW-like"/>
    <property type="match status" value="1"/>
</dbReference>
<dbReference type="GO" id="GO:0000166">
    <property type="term" value="F:nucleotide binding"/>
    <property type="evidence" value="ECO:0007669"/>
    <property type="project" value="UniProtKB-KW"/>
</dbReference>
<dbReference type="Pfam" id="PF07683">
    <property type="entry name" value="CobW_C"/>
    <property type="match status" value="1"/>
</dbReference>
<gene>
    <name evidence="8" type="ORF">LCGC14_2412240</name>
</gene>
<dbReference type="Gene3D" id="3.30.1220.10">
    <property type="entry name" value="CobW-like, C-terminal domain"/>
    <property type="match status" value="1"/>
</dbReference>
<keyword evidence="1" id="KW-0547">Nucleotide-binding</keyword>
<reference evidence="8" key="1">
    <citation type="journal article" date="2015" name="Nature">
        <title>Complex archaea that bridge the gap between prokaryotes and eukaryotes.</title>
        <authorList>
            <person name="Spang A."/>
            <person name="Saw J.H."/>
            <person name="Jorgensen S.L."/>
            <person name="Zaremba-Niedzwiedzka K."/>
            <person name="Martijn J."/>
            <person name="Lind A.E."/>
            <person name="van Eijk R."/>
            <person name="Schleper C."/>
            <person name="Guy L."/>
            <person name="Ettema T.J."/>
        </authorList>
    </citation>
    <scope>NUCLEOTIDE SEQUENCE</scope>
</reference>
<dbReference type="AlphaFoldDB" id="A0A0F9CEC7"/>
<evidence type="ECO:0000256" key="2">
    <source>
        <dbReference type="ARBA" id="ARBA00022801"/>
    </source>
</evidence>
<dbReference type="SUPFAM" id="SSF90002">
    <property type="entry name" value="Hypothetical protein YjiA, C-terminal domain"/>
    <property type="match status" value="1"/>
</dbReference>
<dbReference type="InterPro" id="IPR011629">
    <property type="entry name" value="CobW-like_C"/>
</dbReference>
<dbReference type="PANTHER" id="PTHR13748">
    <property type="entry name" value="COBW-RELATED"/>
    <property type="match status" value="1"/>
</dbReference>
<dbReference type="Pfam" id="PF02492">
    <property type="entry name" value="cobW"/>
    <property type="match status" value="1"/>
</dbReference>
<dbReference type="InterPro" id="IPR003495">
    <property type="entry name" value="CobW/HypB/UreG_nucleotide-bd"/>
</dbReference>
<evidence type="ECO:0000259" key="7">
    <source>
        <dbReference type="SMART" id="SM00833"/>
    </source>
</evidence>
<dbReference type="EMBL" id="LAZR01036473">
    <property type="protein sequence ID" value="KKL24747.1"/>
    <property type="molecule type" value="Genomic_DNA"/>
</dbReference>
<comment type="similarity">
    <text evidence="4">Belongs to the SIMIBI class G3E GTPase family. ZNG1 subfamily.</text>
</comment>
<dbReference type="InterPro" id="IPR027417">
    <property type="entry name" value="P-loop_NTPase"/>
</dbReference>
<accession>A0A0F9CEC7</accession>
<feature type="region of interest" description="Disordered" evidence="6">
    <location>
        <begin position="211"/>
        <end position="232"/>
    </location>
</feature>
<name>A0A0F9CEC7_9ZZZZ</name>
<sequence>MQDGRIPVTVITGYLGAGKTTLVNHLLSQSDRKLAVIVNEFGEAGLDGDLIDSGTEELIEISSGCICCVVRGDLIRTLRRLLDRGRALDGIVIETTGLANPSPVIQTFSADQTLAAQCRLDAVVTVVDALHIDRQLDDSQDAADQIALASVILLNKSDEAPQIDRTVARLAGINRFAPLHRINRGRAGLDLLLDTGGFELEHVADRLAQDTPAHAPNDAPGHDHTGGIGSVTLTDDRPLDADALERWLTELLTLKGERILRTKGILWVAGAPRRLVVQAVHMLLEGDMTTPWDGPPPHVSRLVFIGRDLDPAALRAGFLACRASNSV</sequence>
<keyword evidence="2" id="KW-0378">Hydrolase</keyword>
<dbReference type="SMART" id="SM00833">
    <property type="entry name" value="CobW_C"/>
    <property type="match status" value="1"/>
</dbReference>
<feature type="domain" description="CobW C-terminal" evidence="7">
    <location>
        <begin position="228"/>
        <end position="322"/>
    </location>
</feature>
<proteinExistence type="inferred from homology"/>
<comment type="caution">
    <text evidence="8">The sequence shown here is derived from an EMBL/GenBank/DDBJ whole genome shotgun (WGS) entry which is preliminary data.</text>
</comment>
<comment type="catalytic activity">
    <reaction evidence="5">
        <text>GTP + H2O = GDP + phosphate + H(+)</text>
        <dbReference type="Rhea" id="RHEA:19669"/>
        <dbReference type="ChEBI" id="CHEBI:15377"/>
        <dbReference type="ChEBI" id="CHEBI:15378"/>
        <dbReference type="ChEBI" id="CHEBI:37565"/>
        <dbReference type="ChEBI" id="CHEBI:43474"/>
        <dbReference type="ChEBI" id="CHEBI:58189"/>
    </reaction>
    <physiologicalReaction direction="left-to-right" evidence="5">
        <dbReference type="Rhea" id="RHEA:19670"/>
    </physiologicalReaction>
</comment>
<dbReference type="GO" id="GO:0016787">
    <property type="term" value="F:hydrolase activity"/>
    <property type="evidence" value="ECO:0007669"/>
    <property type="project" value="UniProtKB-KW"/>
</dbReference>
<evidence type="ECO:0000256" key="4">
    <source>
        <dbReference type="ARBA" id="ARBA00034320"/>
    </source>
</evidence>
<dbReference type="Gene3D" id="3.40.50.300">
    <property type="entry name" value="P-loop containing nucleotide triphosphate hydrolases"/>
    <property type="match status" value="1"/>
</dbReference>
<evidence type="ECO:0000256" key="3">
    <source>
        <dbReference type="ARBA" id="ARBA00023186"/>
    </source>
</evidence>
<evidence type="ECO:0000256" key="6">
    <source>
        <dbReference type="SAM" id="MobiDB-lite"/>
    </source>
</evidence>
<evidence type="ECO:0000256" key="1">
    <source>
        <dbReference type="ARBA" id="ARBA00022741"/>
    </source>
</evidence>
<dbReference type="InterPro" id="IPR051316">
    <property type="entry name" value="Zinc-reg_GTPase_activator"/>
</dbReference>